<evidence type="ECO:0000313" key="3">
    <source>
        <dbReference type="Proteomes" id="UP000680304"/>
    </source>
</evidence>
<dbReference type="RefSeq" id="WP_062491442.1">
    <property type="nucleotide sequence ID" value="NZ_BOVJ01000247.1"/>
</dbReference>
<sequence>MPKSLSLLFAVVTVLLMMATAVSIAHNGWLAVLLFVLTVANIGAGFIVRARLRRREGTDSGNL</sequence>
<dbReference type="Proteomes" id="UP000680304">
    <property type="component" value="Unassembled WGS sequence"/>
</dbReference>
<reference evidence="2 3" key="1">
    <citation type="submission" date="2021-04" db="EMBL/GenBank/DDBJ databases">
        <title>Draft genome sequence of Paenibacillus cisolokensis, LC2-13A.</title>
        <authorList>
            <person name="Uke A."/>
            <person name="Chhe C."/>
            <person name="Baramee S."/>
            <person name="Kosugi A."/>
        </authorList>
    </citation>
    <scope>NUCLEOTIDE SEQUENCE [LARGE SCALE GENOMIC DNA]</scope>
    <source>
        <strain evidence="2 3">LC2-13A</strain>
    </source>
</reference>
<keyword evidence="3" id="KW-1185">Reference proteome</keyword>
<dbReference type="Pfam" id="PF17259">
    <property type="entry name" value="DUF5325"/>
    <property type="match status" value="1"/>
</dbReference>
<proteinExistence type="predicted"/>
<dbReference type="EMBL" id="BOVJ01000247">
    <property type="protein sequence ID" value="GIQ67054.1"/>
    <property type="molecule type" value="Genomic_DNA"/>
</dbReference>
<dbReference type="InterPro" id="IPR035211">
    <property type="entry name" value="DUF5325"/>
</dbReference>
<evidence type="ECO:0000313" key="2">
    <source>
        <dbReference type="EMBL" id="GIQ67054.1"/>
    </source>
</evidence>
<name>A0ABQ4NGG2_9BACL</name>
<organism evidence="2 3">
    <name type="scientific">Paenibacillus cisolokensis</name>
    <dbReference type="NCBI Taxonomy" id="1658519"/>
    <lineage>
        <taxon>Bacteria</taxon>
        <taxon>Bacillati</taxon>
        <taxon>Bacillota</taxon>
        <taxon>Bacilli</taxon>
        <taxon>Bacillales</taxon>
        <taxon>Paenibacillaceae</taxon>
        <taxon>Paenibacillus</taxon>
    </lineage>
</organism>
<keyword evidence="1" id="KW-0812">Transmembrane</keyword>
<comment type="caution">
    <text evidence="2">The sequence shown here is derived from an EMBL/GenBank/DDBJ whole genome shotgun (WGS) entry which is preliminary data.</text>
</comment>
<protein>
    <submittedName>
        <fullName evidence="2">Uncharacterized protein</fullName>
    </submittedName>
</protein>
<feature type="transmembrane region" description="Helical" evidence="1">
    <location>
        <begin position="31"/>
        <end position="48"/>
    </location>
</feature>
<keyword evidence="1" id="KW-0472">Membrane</keyword>
<evidence type="ECO:0000256" key="1">
    <source>
        <dbReference type="SAM" id="Phobius"/>
    </source>
</evidence>
<gene>
    <name evidence="2" type="ORF">PACILC2_56220</name>
</gene>
<keyword evidence="1" id="KW-1133">Transmembrane helix</keyword>
<accession>A0ABQ4NGG2</accession>